<gene>
    <name evidence="1" type="ORF">GBAR_LOCUS568</name>
</gene>
<protein>
    <submittedName>
        <fullName evidence="1">Uncharacterized protein</fullName>
    </submittedName>
</protein>
<proteinExistence type="predicted"/>
<dbReference type="AlphaFoldDB" id="A0AA35QTU2"/>
<dbReference type="Gene3D" id="3.30.300.20">
    <property type="match status" value="1"/>
</dbReference>
<dbReference type="InterPro" id="IPR015946">
    <property type="entry name" value="KH_dom-like_a/b"/>
</dbReference>
<organism evidence="1 2">
    <name type="scientific">Geodia barretti</name>
    <name type="common">Barrett's horny sponge</name>
    <dbReference type="NCBI Taxonomy" id="519541"/>
    <lineage>
        <taxon>Eukaryota</taxon>
        <taxon>Metazoa</taxon>
        <taxon>Porifera</taxon>
        <taxon>Demospongiae</taxon>
        <taxon>Heteroscleromorpha</taxon>
        <taxon>Tetractinellida</taxon>
        <taxon>Astrophorina</taxon>
        <taxon>Geodiidae</taxon>
        <taxon>Geodia</taxon>
    </lineage>
</organism>
<reference evidence="1" key="1">
    <citation type="submission" date="2023-03" db="EMBL/GenBank/DDBJ databases">
        <authorList>
            <person name="Steffen K."/>
            <person name="Cardenas P."/>
        </authorList>
    </citation>
    <scope>NUCLEOTIDE SEQUENCE</scope>
</reference>
<comment type="caution">
    <text evidence="1">The sequence shown here is derived from an EMBL/GenBank/DDBJ whole genome shotgun (WGS) entry which is preliminary data.</text>
</comment>
<sequence>MTQIERYSRLMKVDISSVKAHVAVHFGLEGSVLAGTIQASAPKVETSYEIESPDDRERVAAVLRNARDGCWVRAAVANPTPFEDRSTLNGEPILFD</sequence>
<name>A0AA35QTU2_GEOBA</name>
<evidence type="ECO:0000313" key="1">
    <source>
        <dbReference type="EMBL" id="CAI7990871.1"/>
    </source>
</evidence>
<keyword evidence="2" id="KW-1185">Reference proteome</keyword>
<accession>A0AA35QTU2</accession>
<dbReference type="InterPro" id="IPR036102">
    <property type="entry name" value="OsmC/Ohrsf"/>
</dbReference>
<evidence type="ECO:0000313" key="2">
    <source>
        <dbReference type="Proteomes" id="UP001174909"/>
    </source>
</evidence>
<dbReference type="EMBL" id="CASHTH010000085">
    <property type="protein sequence ID" value="CAI7990871.1"/>
    <property type="molecule type" value="Genomic_DNA"/>
</dbReference>
<dbReference type="SUPFAM" id="SSF82784">
    <property type="entry name" value="OsmC-like"/>
    <property type="match status" value="1"/>
</dbReference>
<dbReference type="Proteomes" id="UP001174909">
    <property type="component" value="Unassembled WGS sequence"/>
</dbReference>